<dbReference type="InterPro" id="IPR011009">
    <property type="entry name" value="Kinase-like_dom_sf"/>
</dbReference>
<keyword evidence="6" id="KW-0808">Transferase</keyword>
<evidence type="ECO:0000256" key="4">
    <source>
        <dbReference type="ARBA" id="ARBA00022527"/>
    </source>
</evidence>
<dbReference type="InterPro" id="IPR017441">
    <property type="entry name" value="Protein_kinase_ATP_BS"/>
</dbReference>
<dbReference type="PANTHER" id="PTHR48012">
    <property type="entry name" value="STERILE20-LIKE KINASE, ISOFORM B-RELATED"/>
    <property type="match status" value="1"/>
</dbReference>
<dbReference type="PANTHER" id="PTHR48012:SF15">
    <property type="entry name" value="MITOGEN-ACTIVATED PROTEIN KINASE KINASE KINASE KINASE 1"/>
    <property type="match status" value="1"/>
</dbReference>
<evidence type="ECO:0000256" key="1">
    <source>
        <dbReference type="ARBA" id="ARBA00001946"/>
    </source>
</evidence>
<protein>
    <recommendedName>
        <fullName evidence="3">non-specific serine/threonine protein kinase</fullName>
        <ecNumber evidence="3">2.7.11.1</ecNumber>
    </recommendedName>
</protein>
<dbReference type="InterPro" id="IPR000719">
    <property type="entry name" value="Prot_kinase_dom"/>
</dbReference>
<keyword evidence="14" id="KW-0472">Membrane</keyword>
<feature type="binding site" evidence="12">
    <location>
        <position position="157"/>
    </location>
    <ligand>
        <name>ATP</name>
        <dbReference type="ChEBI" id="CHEBI:30616"/>
    </ligand>
</feature>
<dbReference type="Ensembl" id="ENSPTET00000003186.1">
    <property type="protein sequence ID" value="ENSPTEP00000002099.1"/>
    <property type="gene ID" value="ENSPTEG00000002382.1"/>
</dbReference>
<accession>A0A8C9GBB3</accession>
<dbReference type="InterPro" id="IPR001180">
    <property type="entry name" value="CNH_dom"/>
</dbReference>
<dbReference type="Gene3D" id="1.10.510.10">
    <property type="entry name" value="Transferase(Phosphotransferase) domain 1"/>
    <property type="match status" value="1"/>
</dbReference>
<evidence type="ECO:0000256" key="2">
    <source>
        <dbReference type="ARBA" id="ARBA00008874"/>
    </source>
</evidence>
<feature type="compositionally biased region" description="Acidic residues" evidence="13">
    <location>
        <begin position="487"/>
        <end position="496"/>
    </location>
</feature>
<dbReference type="FunFam" id="1.10.510.10:FF:000031">
    <property type="entry name" value="Mitogen-activated protein kinase kinase kinase kinase"/>
    <property type="match status" value="1"/>
</dbReference>
<evidence type="ECO:0000256" key="7">
    <source>
        <dbReference type="ARBA" id="ARBA00022741"/>
    </source>
</evidence>
<keyword evidence="8" id="KW-0418">Kinase</keyword>
<evidence type="ECO:0000259" key="15">
    <source>
        <dbReference type="PROSITE" id="PS50011"/>
    </source>
</evidence>
<feature type="domain" description="CNH" evidence="16">
    <location>
        <begin position="564"/>
        <end position="872"/>
    </location>
</feature>
<dbReference type="PROSITE" id="PS50011">
    <property type="entry name" value="PROTEIN_KINASE_DOM"/>
    <property type="match status" value="1"/>
</dbReference>
<evidence type="ECO:0000256" key="11">
    <source>
        <dbReference type="ARBA" id="ARBA00048679"/>
    </source>
</evidence>
<keyword evidence="18" id="KW-1185">Reference proteome</keyword>
<dbReference type="Pfam" id="PF00780">
    <property type="entry name" value="CNH"/>
    <property type="match status" value="1"/>
</dbReference>
<evidence type="ECO:0000256" key="8">
    <source>
        <dbReference type="ARBA" id="ARBA00022777"/>
    </source>
</evidence>
<keyword evidence="14" id="KW-1133">Transmembrane helix</keyword>
<feature type="compositionally biased region" description="Low complexity" evidence="13">
    <location>
        <begin position="477"/>
        <end position="486"/>
    </location>
</feature>
<reference evidence="17" key="1">
    <citation type="submission" date="2025-08" db="UniProtKB">
        <authorList>
            <consortium name="Ensembl"/>
        </authorList>
    </citation>
    <scope>IDENTIFICATION</scope>
</reference>
<dbReference type="Proteomes" id="UP000694416">
    <property type="component" value="Unplaced"/>
</dbReference>
<evidence type="ECO:0000256" key="14">
    <source>
        <dbReference type="SAM" id="Phobius"/>
    </source>
</evidence>
<evidence type="ECO:0000256" key="13">
    <source>
        <dbReference type="SAM" id="MobiDB-lite"/>
    </source>
</evidence>
<feature type="region of interest" description="Disordered" evidence="13">
    <location>
        <begin position="406"/>
        <end position="547"/>
    </location>
</feature>
<dbReference type="EC" id="2.7.11.1" evidence="3"/>
<dbReference type="CDD" id="cd06613">
    <property type="entry name" value="STKc_MAP4K3_like"/>
    <property type="match status" value="1"/>
</dbReference>
<keyword evidence="4" id="KW-0723">Serine/threonine-protein kinase</keyword>
<feature type="domain" description="Protein kinase" evidence="15">
    <location>
        <begin position="128"/>
        <end position="385"/>
    </location>
</feature>
<comment type="catalytic activity">
    <reaction evidence="11">
        <text>L-seryl-[protein] + ATP = O-phospho-L-seryl-[protein] + ADP + H(+)</text>
        <dbReference type="Rhea" id="RHEA:17989"/>
        <dbReference type="Rhea" id="RHEA-COMP:9863"/>
        <dbReference type="Rhea" id="RHEA-COMP:11604"/>
        <dbReference type="ChEBI" id="CHEBI:15378"/>
        <dbReference type="ChEBI" id="CHEBI:29999"/>
        <dbReference type="ChEBI" id="CHEBI:30616"/>
        <dbReference type="ChEBI" id="CHEBI:83421"/>
        <dbReference type="ChEBI" id="CHEBI:456216"/>
        <dbReference type="EC" id="2.7.11.1"/>
    </reaction>
</comment>
<evidence type="ECO:0000313" key="17">
    <source>
        <dbReference type="Ensembl" id="ENSPTEP00000002099.1"/>
    </source>
</evidence>
<dbReference type="GO" id="GO:0005737">
    <property type="term" value="C:cytoplasm"/>
    <property type="evidence" value="ECO:0007669"/>
    <property type="project" value="TreeGrafter"/>
</dbReference>
<evidence type="ECO:0000256" key="6">
    <source>
        <dbReference type="ARBA" id="ARBA00022679"/>
    </source>
</evidence>
<feature type="region of interest" description="Disordered" evidence="13">
    <location>
        <begin position="37"/>
        <end position="58"/>
    </location>
</feature>
<dbReference type="SUPFAM" id="SSF56112">
    <property type="entry name" value="Protein kinase-like (PK-like)"/>
    <property type="match status" value="1"/>
</dbReference>
<keyword evidence="9 12" id="KW-0067">ATP-binding</keyword>
<feature type="transmembrane region" description="Helical" evidence="14">
    <location>
        <begin position="900"/>
        <end position="917"/>
    </location>
</feature>
<dbReference type="Pfam" id="PF00069">
    <property type="entry name" value="Pkinase"/>
    <property type="match status" value="1"/>
</dbReference>
<dbReference type="GO" id="GO:0005524">
    <property type="term" value="F:ATP binding"/>
    <property type="evidence" value="ECO:0007669"/>
    <property type="project" value="UniProtKB-UniRule"/>
</dbReference>
<evidence type="ECO:0000256" key="10">
    <source>
        <dbReference type="ARBA" id="ARBA00047899"/>
    </source>
</evidence>
<keyword evidence="7 12" id="KW-0547">Nucleotide-binding</keyword>
<evidence type="ECO:0000256" key="9">
    <source>
        <dbReference type="ARBA" id="ARBA00022840"/>
    </source>
</evidence>
<dbReference type="AlphaFoldDB" id="A0A8C9GBB3"/>
<evidence type="ECO:0000256" key="12">
    <source>
        <dbReference type="PROSITE-ProRule" id="PRU10141"/>
    </source>
</evidence>
<dbReference type="PROSITE" id="PS50219">
    <property type="entry name" value="CNH"/>
    <property type="match status" value="1"/>
</dbReference>
<sequence length="932" mass="103458">MARALPPTGLRPVDTLEQLAHVSSHLFKHRHDFCRFPQPGMETNTGPARRPRRREKEEVVETETTSLLSLQLLGGGEGKGSRSSRHAFRLPRDFFRAGAISACAFAPLKLHGQREKKLTVSQDPRDHYDLLQRLGGGTYGEVFKARDKASGDLVALKMVKMEPDDDVSTLQKEILILKTCRHANIVAYHGSYLWLQKLWICMEFCGAGSLQDIYQVTGSLSELQISYVCREVLQGLAYLHSQKKIHRDIKGANILINDAGEVRLADFGISAQIGATLARRLSFIGTPYWMAPEVAAVALKGGYNELCDIWSLGITAIELAELQPPLFDVHPLRVLFLMTKSGYQPPRLKEKGKWSAAFHNFIKVTLTKSPKKRPSATKMLSHQLVSQPGLNRGLILDLLDKLKNPGKGSSIGDIEDEEPELPPAIPRRIRSTHRSSSLGIPDADCCRRHMEFRKLRGMETRPPANTARLQPPRDLRSSSPREQQSESSDDDYDDVDIPTPAEDTPPPLPPKPKFRSPSDEGPGEPSLWNPPSRELDKPPLLPPKKEKMKRKGCALLVKLFNGCPLRIHSTAAWTHPSTKDQHLLLGAEEGIFILNRSDQEATLEMLFPSRTTWVYSINNVLMSLSGKTPHLYSHSILGLLERKETRAGNPIAHISPHRLLARKNMVSTKIQDTKGCRACCVAEGASSGGPFLCGALETSVVLLQWYQPMNKFLLVRQVLFPLPTPLSVFALLTGPGSELPAVCIGVSPGRPGKSVLFHTVRFGALSCWLGEMSTEHKGPVQVTQVEEDMVMVLMDGSLKLVTPEGSPVRGLRTPEIPMTEAVEAVAMVGGQLQAFWKHGVQVWALGSDQVSPSIQTAHCCPPASTITSSRSSDGLRKLLSQSVKSWRGSIFQFQFRQIPFFTRGFIFYFIFIFIYFFKIEFSSCCPGRSAMV</sequence>
<comment type="catalytic activity">
    <reaction evidence="10">
        <text>L-threonyl-[protein] + ATP = O-phospho-L-threonyl-[protein] + ADP + H(+)</text>
        <dbReference type="Rhea" id="RHEA:46608"/>
        <dbReference type="Rhea" id="RHEA-COMP:11060"/>
        <dbReference type="Rhea" id="RHEA-COMP:11605"/>
        <dbReference type="ChEBI" id="CHEBI:15378"/>
        <dbReference type="ChEBI" id="CHEBI:30013"/>
        <dbReference type="ChEBI" id="CHEBI:30616"/>
        <dbReference type="ChEBI" id="CHEBI:61977"/>
        <dbReference type="ChEBI" id="CHEBI:456216"/>
        <dbReference type="EC" id="2.7.11.1"/>
    </reaction>
</comment>
<dbReference type="SMART" id="SM00036">
    <property type="entry name" value="CNH"/>
    <property type="match status" value="1"/>
</dbReference>
<evidence type="ECO:0000313" key="18">
    <source>
        <dbReference type="Proteomes" id="UP000694416"/>
    </source>
</evidence>
<evidence type="ECO:0000259" key="16">
    <source>
        <dbReference type="PROSITE" id="PS50219"/>
    </source>
</evidence>
<feature type="compositionally biased region" description="Basic and acidic residues" evidence="13">
    <location>
        <begin position="444"/>
        <end position="459"/>
    </location>
</feature>
<dbReference type="GO" id="GO:0008349">
    <property type="term" value="F:MAP kinase kinase kinase kinase activity"/>
    <property type="evidence" value="ECO:0007669"/>
    <property type="project" value="TreeGrafter"/>
</dbReference>
<dbReference type="InterPro" id="IPR050629">
    <property type="entry name" value="STE20/SPS1-PAK"/>
</dbReference>
<proteinExistence type="inferred from homology"/>
<dbReference type="PROSITE" id="PS00107">
    <property type="entry name" value="PROTEIN_KINASE_ATP"/>
    <property type="match status" value="1"/>
</dbReference>
<gene>
    <name evidence="17" type="primary">MAP4K1</name>
</gene>
<name>A0A8C9GBB3_9PRIM</name>
<keyword evidence="5" id="KW-0597">Phosphoprotein</keyword>
<comment type="similarity">
    <text evidence="2">Belongs to the protein kinase superfamily. STE Ser/Thr protein kinase family. STE20 subfamily.</text>
</comment>
<organism evidence="17 18">
    <name type="scientific">Piliocolobus tephrosceles</name>
    <name type="common">Ugandan red Colobus</name>
    <dbReference type="NCBI Taxonomy" id="591936"/>
    <lineage>
        <taxon>Eukaryota</taxon>
        <taxon>Metazoa</taxon>
        <taxon>Chordata</taxon>
        <taxon>Craniata</taxon>
        <taxon>Vertebrata</taxon>
        <taxon>Euteleostomi</taxon>
        <taxon>Mammalia</taxon>
        <taxon>Eutheria</taxon>
        <taxon>Euarchontoglires</taxon>
        <taxon>Primates</taxon>
        <taxon>Haplorrhini</taxon>
        <taxon>Catarrhini</taxon>
        <taxon>Cercopithecidae</taxon>
        <taxon>Colobinae</taxon>
        <taxon>Piliocolobus</taxon>
    </lineage>
</organism>
<evidence type="ECO:0000256" key="5">
    <source>
        <dbReference type="ARBA" id="ARBA00022553"/>
    </source>
</evidence>
<comment type="cofactor">
    <cofactor evidence="1">
        <name>Mg(2+)</name>
        <dbReference type="ChEBI" id="CHEBI:18420"/>
    </cofactor>
</comment>
<evidence type="ECO:0000256" key="3">
    <source>
        <dbReference type="ARBA" id="ARBA00012513"/>
    </source>
</evidence>
<dbReference type="SMART" id="SM00220">
    <property type="entry name" value="S_TKc"/>
    <property type="match status" value="1"/>
</dbReference>
<keyword evidence="14" id="KW-0812">Transmembrane</keyword>
<reference evidence="17" key="2">
    <citation type="submission" date="2025-09" db="UniProtKB">
        <authorList>
            <consortium name="Ensembl"/>
        </authorList>
    </citation>
    <scope>IDENTIFICATION</scope>
</reference>